<dbReference type="Proteomes" id="UP000784294">
    <property type="component" value="Unassembled WGS sequence"/>
</dbReference>
<protein>
    <submittedName>
        <fullName evidence="2">Uncharacterized protein</fullName>
    </submittedName>
</protein>
<evidence type="ECO:0000313" key="2">
    <source>
        <dbReference type="EMBL" id="VEL44234.1"/>
    </source>
</evidence>
<sequence>MRNIASTTCCFFNLAGCKSKEGGACDAVTLVGCDSHVHSPRHALTCALTPLWQNVHLASEQRCWPVLVCALGPEGEGAWWRRGKEKPSHFPVSDRGCAGIPVDSVTDPAPPLPPRHPGYKSSK</sequence>
<organism evidence="2 3">
    <name type="scientific">Protopolystoma xenopodis</name>
    <dbReference type="NCBI Taxonomy" id="117903"/>
    <lineage>
        <taxon>Eukaryota</taxon>
        <taxon>Metazoa</taxon>
        <taxon>Spiralia</taxon>
        <taxon>Lophotrochozoa</taxon>
        <taxon>Platyhelminthes</taxon>
        <taxon>Monogenea</taxon>
        <taxon>Polyopisthocotylea</taxon>
        <taxon>Polystomatidea</taxon>
        <taxon>Polystomatidae</taxon>
        <taxon>Protopolystoma</taxon>
    </lineage>
</organism>
<dbReference type="AlphaFoldDB" id="A0A3S5ASJ4"/>
<keyword evidence="3" id="KW-1185">Reference proteome</keyword>
<accession>A0A3S5ASJ4</accession>
<gene>
    <name evidence="2" type="ORF">PXEA_LOCUS37674</name>
</gene>
<feature type="region of interest" description="Disordered" evidence="1">
    <location>
        <begin position="84"/>
        <end position="123"/>
    </location>
</feature>
<proteinExistence type="predicted"/>
<evidence type="ECO:0000313" key="3">
    <source>
        <dbReference type="Proteomes" id="UP000784294"/>
    </source>
</evidence>
<evidence type="ECO:0000256" key="1">
    <source>
        <dbReference type="SAM" id="MobiDB-lite"/>
    </source>
</evidence>
<reference evidence="2" key="1">
    <citation type="submission" date="2018-11" db="EMBL/GenBank/DDBJ databases">
        <authorList>
            <consortium name="Pathogen Informatics"/>
        </authorList>
    </citation>
    <scope>NUCLEOTIDE SEQUENCE</scope>
</reference>
<name>A0A3S5ASJ4_9PLAT</name>
<comment type="caution">
    <text evidence="2">The sequence shown here is derived from an EMBL/GenBank/DDBJ whole genome shotgun (WGS) entry which is preliminary data.</text>
</comment>
<dbReference type="EMBL" id="CAAALY010292415">
    <property type="protein sequence ID" value="VEL44234.1"/>
    <property type="molecule type" value="Genomic_DNA"/>
</dbReference>